<comment type="caution">
    <text evidence="9">The sequence shown here is derived from an EMBL/GenBank/DDBJ whole genome shotgun (WGS) entry which is preliminary data.</text>
</comment>
<gene>
    <name evidence="9" type="ORF">CRV10_01220</name>
</gene>
<keyword evidence="10" id="KW-1185">Reference proteome</keyword>
<sequence>MFESILSAPNDPILGLADLFYADDRSNKINLGIGVYKDNFGKTPILNSVKKAESILLEQETTKTYLSIEGMLDFASFTQNLLFEKNNLSITKNHIRTAQTIGGTGALRIAADFILTQTSTKRIWISNPSWPNHKNIFSTAGFEIYYYPYYDNQYHTLAFDRMIDSLKNAKAGDILLLHGCCHNPTGVDLDIEQWKYLAEISYNNGLLPLFDFAYQGFAHNIHEDAQGLRMFLKLHEEMIIASSYSKNFSLYNERVGAITLVASSTKIVDNAFSQIKSVIRSNYSNPPAHGAKILTTISADRLLYKLWEQELLSMNMRIKNMRALFVNTLINNNVQKDLKFITKHQGMFSCIDLNQEQILKLHEKFGIYIINSGRINFAGITPYNISFLCNAIKKVL</sequence>
<reference evidence="9 10" key="1">
    <citation type="journal article" date="2018" name="Genome Biol. Evol.">
        <title>Cladogenesis and Genomic Streamlining in Extracellular Endosymbionts of Tropical Stink Bugs.</title>
        <authorList>
            <person name="Otero-Bravo A."/>
            <person name="Goffredi S."/>
            <person name="Sabree Z.L."/>
        </authorList>
    </citation>
    <scope>NUCLEOTIDE SEQUENCE [LARGE SCALE GENOMIC DNA]</scope>
    <source>
        <strain evidence="9 10">SoEL</strain>
    </source>
</reference>
<keyword evidence="4 7" id="KW-0032">Aminotransferase</keyword>
<dbReference type="PANTHER" id="PTHR11879">
    <property type="entry name" value="ASPARTATE AMINOTRANSFERASE"/>
    <property type="match status" value="1"/>
</dbReference>
<dbReference type="SUPFAM" id="SSF53383">
    <property type="entry name" value="PLP-dependent transferases"/>
    <property type="match status" value="1"/>
</dbReference>
<dbReference type="OrthoDB" id="9766445at2"/>
<name>A0A2P5SWY6_9GAMM</name>
<dbReference type="GO" id="GO:0030170">
    <property type="term" value="F:pyridoxal phosphate binding"/>
    <property type="evidence" value="ECO:0007669"/>
    <property type="project" value="InterPro"/>
</dbReference>
<dbReference type="InterPro" id="IPR015424">
    <property type="entry name" value="PyrdxlP-dep_Trfase"/>
</dbReference>
<dbReference type="InterPro" id="IPR000796">
    <property type="entry name" value="Asp_trans"/>
</dbReference>
<evidence type="ECO:0000256" key="1">
    <source>
        <dbReference type="ARBA" id="ARBA00001933"/>
    </source>
</evidence>
<comment type="cofactor">
    <cofactor evidence="1 7">
        <name>pyridoxal 5'-phosphate</name>
        <dbReference type="ChEBI" id="CHEBI:597326"/>
    </cofactor>
</comment>
<dbReference type="InterPro" id="IPR015422">
    <property type="entry name" value="PyrdxlP-dep_Trfase_small"/>
</dbReference>
<keyword evidence="5 7" id="KW-0808">Transferase</keyword>
<evidence type="ECO:0000313" key="10">
    <source>
        <dbReference type="Proteomes" id="UP000296144"/>
    </source>
</evidence>
<dbReference type="NCBIfam" id="NF006719">
    <property type="entry name" value="PRK09257.1"/>
    <property type="match status" value="1"/>
</dbReference>
<comment type="subunit">
    <text evidence="3">Homodimer.</text>
</comment>
<keyword evidence="6" id="KW-0663">Pyridoxal phosphate</keyword>
<dbReference type="GO" id="GO:0005829">
    <property type="term" value="C:cytosol"/>
    <property type="evidence" value="ECO:0007669"/>
    <property type="project" value="TreeGrafter"/>
</dbReference>
<evidence type="ECO:0000256" key="5">
    <source>
        <dbReference type="ARBA" id="ARBA00022679"/>
    </source>
</evidence>
<comment type="similarity">
    <text evidence="2 7">Belongs to the class-I pyridoxal-phosphate-dependent aminotransferase family.</text>
</comment>
<dbReference type="InterPro" id="IPR004839">
    <property type="entry name" value="Aminotransferase_I/II_large"/>
</dbReference>
<evidence type="ECO:0000256" key="7">
    <source>
        <dbReference type="RuleBase" id="RU000481"/>
    </source>
</evidence>
<evidence type="ECO:0000256" key="4">
    <source>
        <dbReference type="ARBA" id="ARBA00022576"/>
    </source>
</evidence>
<accession>A0A2P5SWY6</accession>
<dbReference type="EC" id="2.6.1.-" evidence="7"/>
<dbReference type="AlphaFoldDB" id="A0A2P5SWY6"/>
<dbReference type="PRINTS" id="PR00799">
    <property type="entry name" value="TRANSAMINASE"/>
</dbReference>
<proteinExistence type="inferred from homology"/>
<feature type="domain" description="Aminotransferase class I/classII large" evidence="8">
    <location>
        <begin position="27"/>
        <end position="392"/>
    </location>
</feature>
<organism evidence="9 10">
    <name type="scientific">Candidatus Pantoea edessiphila</name>
    <dbReference type="NCBI Taxonomy" id="2044610"/>
    <lineage>
        <taxon>Bacteria</taxon>
        <taxon>Pseudomonadati</taxon>
        <taxon>Pseudomonadota</taxon>
        <taxon>Gammaproteobacteria</taxon>
        <taxon>Enterobacterales</taxon>
        <taxon>Erwiniaceae</taxon>
        <taxon>Pantoea</taxon>
    </lineage>
</organism>
<evidence type="ECO:0000313" key="9">
    <source>
        <dbReference type="EMBL" id="PPI86857.1"/>
    </source>
</evidence>
<dbReference type="Proteomes" id="UP000296144">
    <property type="component" value="Unassembled WGS sequence"/>
</dbReference>
<evidence type="ECO:0000256" key="3">
    <source>
        <dbReference type="ARBA" id="ARBA00011738"/>
    </source>
</evidence>
<evidence type="ECO:0000256" key="6">
    <source>
        <dbReference type="ARBA" id="ARBA00022898"/>
    </source>
</evidence>
<dbReference type="PROSITE" id="PS00105">
    <property type="entry name" value="AA_TRANSFER_CLASS_1"/>
    <property type="match status" value="1"/>
</dbReference>
<dbReference type="CDD" id="cd00609">
    <property type="entry name" value="AAT_like"/>
    <property type="match status" value="1"/>
</dbReference>
<dbReference type="GO" id="GO:0033585">
    <property type="term" value="P:L-phenylalanine biosynthetic process from chorismate via phenylpyruvate"/>
    <property type="evidence" value="ECO:0007669"/>
    <property type="project" value="TreeGrafter"/>
</dbReference>
<evidence type="ECO:0000256" key="2">
    <source>
        <dbReference type="ARBA" id="ARBA00007441"/>
    </source>
</evidence>
<dbReference type="PANTHER" id="PTHR11879:SF22">
    <property type="entry name" value="ASPARTATE AMINOTRANSFERASE, MITOCHONDRIAL"/>
    <property type="match status" value="1"/>
</dbReference>
<dbReference type="InterPro" id="IPR004838">
    <property type="entry name" value="NHTrfase_class1_PyrdxlP-BS"/>
</dbReference>
<dbReference type="Gene3D" id="3.90.1150.10">
    <property type="entry name" value="Aspartate Aminotransferase, domain 1"/>
    <property type="match status" value="1"/>
</dbReference>
<dbReference type="GO" id="GO:0004069">
    <property type="term" value="F:L-aspartate:2-oxoglutarate aminotransferase activity"/>
    <property type="evidence" value="ECO:0007669"/>
    <property type="project" value="TreeGrafter"/>
</dbReference>
<dbReference type="GO" id="GO:0004838">
    <property type="term" value="F:L-tyrosine-2-oxoglutarate transaminase activity"/>
    <property type="evidence" value="ECO:0007669"/>
    <property type="project" value="TreeGrafter"/>
</dbReference>
<dbReference type="Gene3D" id="3.40.640.10">
    <property type="entry name" value="Type I PLP-dependent aspartate aminotransferase-like (Major domain)"/>
    <property type="match status" value="1"/>
</dbReference>
<dbReference type="EMBL" id="PDKU01000001">
    <property type="protein sequence ID" value="PPI86857.1"/>
    <property type="molecule type" value="Genomic_DNA"/>
</dbReference>
<dbReference type="Pfam" id="PF00155">
    <property type="entry name" value="Aminotran_1_2"/>
    <property type="match status" value="1"/>
</dbReference>
<dbReference type="RefSeq" id="WP_136130020.1">
    <property type="nucleotide sequence ID" value="NZ_PDKU01000001.1"/>
</dbReference>
<dbReference type="GO" id="GO:0042802">
    <property type="term" value="F:identical protein binding"/>
    <property type="evidence" value="ECO:0007669"/>
    <property type="project" value="TreeGrafter"/>
</dbReference>
<dbReference type="InterPro" id="IPR015421">
    <property type="entry name" value="PyrdxlP-dep_Trfase_major"/>
</dbReference>
<dbReference type="FunFam" id="3.40.640.10:FF:000015">
    <property type="entry name" value="Aspartate aminotransferase"/>
    <property type="match status" value="1"/>
</dbReference>
<protein>
    <recommendedName>
        <fullName evidence="7">Aminotransferase</fullName>
        <ecNumber evidence="7">2.6.1.-</ecNumber>
    </recommendedName>
</protein>
<evidence type="ECO:0000259" key="8">
    <source>
        <dbReference type="Pfam" id="PF00155"/>
    </source>
</evidence>